<comment type="caution">
    <text evidence="2">The sequence shown here is derived from an EMBL/GenBank/DDBJ whole genome shotgun (WGS) entry which is preliminary data.</text>
</comment>
<keyword evidence="1" id="KW-0472">Membrane</keyword>
<keyword evidence="3" id="KW-1185">Reference proteome</keyword>
<evidence type="ECO:0000256" key="1">
    <source>
        <dbReference type="SAM" id="Phobius"/>
    </source>
</evidence>
<accession>E3BMC0</accession>
<organism evidence="2 3">
    <name type="scientific">Vibrio caribbeanicus ATCC BAA-2122</name>
    <dbReference type="NCBI Taxonomy" id="796620"/>
    <lineage>
        <taxon>Bacteria</taxon>
        <taxon>Pseudomonadati</taxon>
        <taxon>Pseudomonadota</taxon>
        <taxon>Gammaproteobacteria</taxon>
        <taxon>Vibrionales</taxon>
        <taxon>Vibrionaceae</taxon>
        <taxon>Vibrio</taxon>
    </lineage>
</organism>
<feature type="transmembrane region" description="Helical" evidence="1">
    <location>
        <begin position="38"/>
        <end position="56"/>
    </location>
</feature>
<feature type="transmembrane region" description="Helical" evidence="1">
    <location>
        <begin position="93"/>
        <end position="113"/>
    </location>
</feature>
<evidence type="ECO:0008006" key="4">
    <source>
        <dbReference type="Google" id="ProtNLM"/>
    </source>
</evidence>
<dbReference type="Pfam" id="PF09842">
    <property type="entry name" value="DUF2069"/>
    <property type="match status" value="1"/>
</dbReference>
<feature type="transmembrane region" description="Helical" evidence="1">
    <location>
        <begin position="68"/>
        <end position="87"/>
    </location>
</feature>
<gene>
    <name evidence="2" type="ORF">VIBC2010_05664</name>
</gene>
<reference evidence="2 3" key="1">
    <citation type="journal article" date="2012" name="Int. J. Syst. Evol. Microbiol.">
        <title>Vibrio caribbeanicus sp. nov., isolated from the marine sponge Scleritoderma cyanea.</title>
        <authorList>
            <person name="Hoffmann M."/>
            <person name="Monday S.R."/>
            <person name="Allard M.W."/>
            <person name="Strain E.A."/>
            <person name="Whittaker P."/>
            <person name="Naum M."/>
            <person name="McCarthy P.J."/>
            <person name="Lopez J.V."/>
            <person name="Fischer M."/>
            <person name="Brown E.W."/>
        </authorList>
    </citation>
    <scope>NUCLEOTIDE SEQUENCE [LARGE SCALE GENOMIC DNA]</scope>
    <source>
        <strain evidence="2 3">ATCC BAA-2122</strain>
    </source>
</reference>
<dbReference type="AlphaFoldDB" id="E3BMC0"/>
<proteinExistence type="predicted"/>
<dbReference type="Proteomes" id="UP000002943">
    <property type="component" value="Unassembled WGS sequence"/>
</dbReference>
<dbReference type="STRING" id="796620.VIBC2010_05664"/>
<sequence>MLRASLTTTLSRIFALLGNIGLLIWVLSWQLSLSPHPHINHLAMASVWAIPLLLALPGIIRGNPYTHAWANFILMFYFLHALTLIYIDGGERWLASIELLITTLAFISNIIYARVRGQQLGLKLDRLSKVEKEEKQRFESEQ</sequence>
<name>E3BMC0_9VIBR</name>
<dbReference type="EMBL" id="AEIU01000087">
    <property type="protein sequence ID" value="EFP95785.1"/>
    <property type="molecule type" value="Genomic_DNA"/>
</dbReference>
<feature type="transmembrane region" description="Helical" evidence="1">
    <location>
        <begin position="12"/>
        <end position="32"/>
    </location>
</feature>
<evidence type="ECO:0000313" key="2">
    <source>
        <dbReference type="EMBL" id="EFP95785.1"/>
    </source>
</evidence>
<keyword evidence="1" id="KW-1133">Transmembrane helix</keyword>
<dbReference type="RefSeq" id="WP_009602254.1">
    <property type="nucleotide sequence ID" value="NZ_AEIU01000087.1"/>
</dbReference>
<keyword evidence="1" id="KW-0812">Transmembrane</keyword>
<evidence type="ECO:0000313" key="3">
    <source>
        <dbReference type="Proteomes" id="UP000002943"/>
    </source>
</evidence>
<dbReference type="OrthoDB" id="5569826at2"/>
<protein>
    <recommendedName>
        <fullName evidence="4">DUF2069 domain-containing protein</fullName>
    </recommendedName>
</protein>
<dbReference type="eggNOG" id="COG3308">
    <property type="taxonomic scope" value="Bacteria"/>
</dbReference>
<dbReference type="InterPro" id="IPR018643">
    <property type="entry name" value="DUF2069_membrane"/>
</dbReference>